<evidence type="ECO:0000313" key="2">
    <source>
        <dbReference type="EMBL" id="KZT63954.1"/>
    </source>
</evidence>
<dbReference type="AlphaFoldDB" id="A0A165L539"/>
<evidence type="ECO:0000313" key="3">
    <source>
        <dbReference type="Proteomes" id="UP000076727"/>
    </source>
</evidence>
<feature type="region of interest" description="Disordered" evidence="1">
    <location>
        <begin position="27"/>
        <end position="141"/>
    </location>
</feature>
<reference evidence="2 3" key="1">
    <citation type="journal article" date="2016" name="Mol. Biol. Evol.">
        <title>Comparative Genomics of Early-Diverging Mushroom-Forming Fungi Provides Insights into the Origins of Lignocellulose Decay Capabilities.</title>
        <authorList>
            <person name="Nagy L.G."/>
            <person name="Riley R."/>
            <person name="Tritt A."/>
            <person name="Adam C."/>
            <person name="Daum C."/>
            <person name="Floudas D."/>
            <person name="Sun H."/>
            <person name="Yadav J.S."/>
            <person name="Pangilinan J."/>
            <person name="Larsson K.H."/>
            <person name="Matsuura K."/>
            <person name="Barry K."/>
            <person name="Labutti K."/>
            <person name="Kuo R."/>
            <person name="Ohm R.A."/>
            <person name="Bhattacharya S.S."/>
            <person name="Shirouzu T."/>
            <person name="Yoshinaga Y."/>
            <person name="Martin F.M."/>
            <person name="Grigoriev I.V."/>
            <person name="Hibbett D.S."/>
        </authorList>
    </citation>
    <scope>NUCLEOTIDE SEQUENCE [LARGE SCALE GENOMIC DNA]</scope>
    <source>
        <strain evidence="2 3">L-15889</strain>
    </source>
</reference>
<feature type="compositionally biased region" description="Basic and acidic residues" evidence="1">
    <location>
        <begin position="75"/>
        <end position="89"/>
    </location>
</feature>
<keyword evidence="3" id="KW-1185">Reference proteome</keyword>
<dbReference type="EMBL" id="KV429148">
    <property type="protein sequence ID" value="KZT63954.1"/>
    <property type="molecule type" value="Genomic_DNA"/>
</dbReference>
<sequence length="141" mass="15545">MRAEARLERVSRHAFMRSRTCREPPCTRFGQARSRSRSMASAASFRAVAGGRQRWAGRGGRRRRLNASAAARSRAWGESRPARFSRDSSRSGSRRSAAVLGRFGATGSGGREQERLRGWRDGTRAPKPSSHALALLSCNSQ</sequence>
<dbReference type="Proteomes" id="UP000076727">
    <property type="component" value="Unassembled WGS sequence"/>
</dbReference>
<accession>A0A165L539</accession>
<protein>
    <submittedName>
        <fullName evidence="2">Uncharacterized protein</fullName>
    </submittedName>
</protein>
<name>A0A165L539_9APHY</name>
<evidence type="ECO:0000256" key="1">
    <source>
        <dbReference type="SAM" id="MobiDB-lite"/>
    </source>
</evidence>
<gene>
    <name evidence="2" type="ORF">DAEQUDRAFT_71069</name>
</gene>
<feature type="compositionally biased region" description="Basic and acidic residues" evidence="1">
    <location>
        <begin position="111"/>
        <end position="124"/>
    </location>
</feature>
<feature type="compositionally biased region" description="Low complexity" evidence="1">
    <location>
        <begin position="37"/>
        <end position="56"/>
    </location>
</feature>
<proteinExistence type="predicted"/>
<organism evidence="2 3">
    <name type="scientific">Daedalea quercina L-15889</name>
    <dbReference type="NCBI Taxonomy" id="1314783"/>
    <lineage>
        <taxon>Eukaryota</taxon>
        <taxon>Fungi</taxon>
        <taxon>Dikarya</taxon>
        <taxon>Basidiomycota</taxon>
        <taxon>Agaricomycotina</taxon>
        <taxon>Agaricomycetes</taxon>
        <taxon>Polyporales</taxon>
        <taxon>Fomitopsis</taxon>
    </lineage>
</organism>